<evidence type="ECO:0000256" key="5">
    <source>
        <dbReference type="ARBA" id="ARBA00023163"/>
    </source>
</evidence>
<dbReference type="GO" id="GO:0003677">
    <property type="term" value="F:DNA binding"/>
    <property type="evidence" value="ECO:0007669"/>
    <property type="project" value="UniProtKB-KW"/>
</dbReference>
<evidence type="ECO:0000256" key="3">
    <source>
        <dbReference type="ARBA" id="ARBA00023015"/>
    </source>
</evidence>
<dbReference type="InterPro" id="IPR036388">
    <property type="entry name" value="WH-like_DNA-bd_sf"/>
</dbReference>
<keyword evidence="3" id="KW-0805">Transcription regulation</keyword>
<dbReference type="PANTHER" id="PTHR30419:SF8">
    <property type="entry name" value="NITROGEN ASSIMILATION TRANSCRIPTIONAL ACTIVATOR-RELATED"/>
    <property type="match status" value="1"/>
</dbReference>
<keyword evidence="4 7" id="KW-0238">DNA-binding</keyword>
<reference evidence="7 8" key="1">
    <citation type="submission" date="2016-10" db="EMBL/GenBank/DDBJ databases">
        <authorList>
            <person name="de Groot N.N."/>
        </authorList>
    </citation>
    <scope>NUCLEOTIDE SEQUENCE [LARGE SCALE GENOMIC DNA]</scope>
    <source>
        <strain evidence="7 8">R5</strain>
    </source>
</reference>
<evidence type="ECO:0000259" key="6">
    <source>
        <dbReference type="PROSITE" id="PS50931"/>
    </source>
</evidence>
<dbReference type="GO" id="GO:0003700">
    <property type="term" value="F:DNA-binding transcription factor activity"/>
    <property type="evidence" value="ECO:0007669"/>
    <property type="project" value="InterPro"/>
</dbReference>
<keyword evidence="5" id="KW-0804">Transcription</keyword>
<dbReference type="Proteomes" id="UP000199245">
    <property type="component" value="Unassembled WGS sequence"/>
</dbReference>
<feature type="domain" description="HTH lysR-type" evidence="6">
    <location>
        <begin position="9"/>
        <end position="66"/>
    </location>
</feature>
<name>A0A1G6IZW7_9BRAD</name>
<dbReference type="GO" id="GO:0005829">
    <property type="term" value="C:cytosol"/>
    <property type="evidence" value="ECO:0007669"/>
    <property type="project" value="TreeGrafter"/>
</dbReference>
<dbReference type="Pfam" id="PF03466">
    <property type="entry name" value="LysR_substrate"/>
    <property type="match status" value="1"/>
</dbReference>
<accession>A0A1G6IZW7</accession>
<evidence type="ECO:0000256" key="1">
    <source>
        <dbReference type="ARBA" id="ARBA00003502"/>
    </source>
</evidence>
<evidence type="ECO:0000256" key="2">
    <source>
        <dbReference type="ARBA" id="ARBA00009437"/>
    </source>
</evidence>
<organism evidence="7 8">
    <name type="scientific">Bradyrhizobium brasilense</name>
    <dbReference type="NCBI Taxonomy" id="1419277"/>
    <lineage>
        <taxon>Bacteria</taxon>
        <taxon>Pseudomonadati</taxon>
        <taxon>Pseudomonadota</taxon>
        <taxon>Alphaproteobacteria</taxon>
        <taxon>Hyphomicrobiales</taxon>
        <taxon>Nitrobacteraceae</taxon>
        <taxon>Bradyrhizobium</taxon>
    </lineage>
</organism>
<dbReference type="PROSITE" id="PS50931">
    <property type="entry name" value="HTH_LYSR"/>
    <property type="match status" value="1"/>
</dbReference>
<dbReference type="Pfam" id="PF00126">
    <property type="entry name" value="HTH_1"/>
    <property type="match status" value="1"/>
</dbReference>
<protein>
    <submittedName>
        <fullName evidence="7">DNA-binding transcriptional regulator, LysR family</fullName>
    </submittedName>
</protein>
<evidence type="ECO:0000313" key="8">
    <source>
        <dbReference type="Proteomes" id="UP000199245"/>
    </source>
</evidence>
<gene>
    <name evidence="7" type="ORF">SAMN05216337_1001293</name>
</gene>
<dbReference type="Gene3D" id="1.10.10.10">
    <property type="entry name" value="Winged helix-like DNA-binding domain superfamily/Winged helix DNA-binding domain"/>
    <property type="match status" value="1"/>
</dbReference>
<dbReference type="SUPFAM" id="SSF46785">
    <property type="entry name" value="Winged helix' DNA-binding domain"/>
    <property type="match status" value="1"/>
</dbReference>
<dbReference type="SUPFAM" id="SSF53850">
    <property type="entry name" value="Periplasmic binding protein-like II"/>
    <property type="match status" value="1"/>
</dbReference>
<dbReference type="InterPro" id="IPR036390">
    <property type="entry name" value="WH_DNA-bd_sf"/>
</dbReference>
<dbReference type="PANTHER" id="PTHR30419">
    <property type="entry name" value="HTH-TYPE TRANSCRIPTIONAL REGULATOR YBHD"/>
    <property type="match status" value="1"/>
</dbReference>
<comment type="function">
    <text evidence="1">NodD regulates the expression of the nodABCFE genes which encode other nodulation proteins. NodD is also a negative regulator of its own expression. Binds flavonoids as inducers.</text>
</comment>
<dbReference type="InterPro" id="IPR050950">
    <property type="entry name" value="HTH-type_LysR_regulators"/>
</dbReference>
<evidence type="ECO:0000256" key="4">
    <source>
        <dbReference type="ARBA" id="ARBA00023125"/>
    </source>
</evidence>
<proteinExistence type="inferred from homology"/>
<dbReference type="InterPro" id="IPR005119">
    <property type="entry name" value="LysR_subst-bd"/>
</dbReference>
<dbReference type="Gene3D" id="3.40.190.290">
    <property type="match status" value="1"/>
</dbReference>
<dbReference type="EMBL" id="FMZW01000001">
    <property type="protein sequence ID" value="SDC11853.1"/>
    <property type="molecule type" value="Genomic_DNA"/>
</dbReference>
<dbReference type="InterPro" id="IPR000847">
    <property type="entry name" value="LysR_HTH_N"/>
</dbReference>
<dbReference type="AlphaFoldDB" id="A0A1G6IZW7"/>
<sequence>MVAAVISNLKLRQLRLLVALDNERKLQLAAERLNITQSAASKMLAEIEALARVPLFERTARGVEPTAYGSILIRGGKSVLADLDQVTDEFAGYKSGELGTVSVGTVAKPSVDLVVDVIQYLGEKLNRVNISLDVGTSPPLITRLLALEFDFVVARIPAGIDPRQFDYYEIGAEEAVLLVRAEHPLAGRETVELEDMADQQWICQPRESFMRQALERLFMSRGVTPPRRVINTESFFASVGIAAGIDAIVPVPMLVFDLVDPQRFKVLRLRDRLLLENYGLIKLRKRALSPAAALLFDAMKRLGVPNGGAGQGDAAS</sequence>
<comment type="similarity">
    <text evidence="2">Belongs to the LysR transcriptional regulatory family.</text>
</comment>
<evidence type="ECO:0000313" key="7">
    <source>
        <dbReference type="EMBL" id="SDC11853.1"/>
    </source>
</evidence>